<protein>
    <submittedName>
        <fullName evidence="4">Putative thioesterase</fullName>
    </submittedName>
</protein>
<dbReference type="CDD" id="cd00586">
    <property type="entry name" value="4HBT"/>
    <property type="match status" value="1"/>
</dbReference>
<sequence length="142" mass="16641">MTDIQQQAAWTVRIPFHDVDMHGHVHNSVYFPYCETAITEYLRQQGLSEVFSPTAHDYAYHVHKVEFTFHRPSFFEQQLYFHVQPAKLSRTTIEFRVSVYATEEPTPRVQARIVWVCVQNRQIRVQAIAPAVREALIPLLES</sequence>
<dbReference type="EMBL" id="CP007142">
    <property type="protein sequence ID" value="AJQ93178.1"/>
    <property type="molecule type" value="Genomic_DNA"/>
</dbReference>
<comment type="similarity">
    <text evidence="1">Belongs to the 4-hydroxybenzoyl-CoA thioesterase family.</text>
</comment>
<dbReference type="Proteomes" id="UP000032266">
    <property type="component" value="Chromosome"/>
</dbReference>
<reference evidence="4 5" key="1">
    <citation type="submission" date="2014-01" db="EMBL/GenBank/DDBJ databases">
        <title>Full genme sequencing of cellulolytic bacterium Gynuella sunshinyii YC6258T gen. nov., sp. nov.</title>
        <authorList>
            <person name="Khan H."/>
            <person name="Chung E.J."/>
            <person name="Chung Y.R."/>
        </authorList>
    </citation>
    <scope>NUCLEOTIDE SEQUENCE [LARGE SCALE GENOMIC DNA]</scope>
    <source>
        <strain evidence="4 5">YC6258</strain>
    </source>
</reference>
<dbReference type="KEGG" id="gsn:YC6258_01130"/>
<keyword evidence="2" id="KW-0378">Hydrolase</keyword>
<dbReference type="PANTHER" id="PTHR31793">
    <property type="entry name" value="4-HYDROXYBENZOYL-COA THIOESTERASE FAMILY MEMBER"/>
    <property type="match status" value="1"/>
</dbReference>
<evidence type="ECO:0000256" key="1">
    <source>
        <dbReference type="ARBA" id="ARBA00005953"/>
    </source>
</evidence>
<dbReference type="InterPro" id="IPR029069">
    <property type="entry name" value="HotDog_dom_sf"/>
</dbReference>
<proteinExistence type="inferred from homology"/>
<keyword evidence="5" id="KW-1185">Reference proteome</keyword>
<evidence type="ECO:0000313" key="5">
    <source>
        <dbReference type="Proteomes" id="UP000032266"/>
    </source>
</evidence>
<dbReference type="SUPFAM" id="SSF54637">
    <property type="entry name" value="Thioesterase/thiol ester dehydrase-isomerase"/>
    <property type="match status" value="1"/>
</dbReference>
<evidence type="ECO:0000313" key="4">
    <source>
        <dbReference type="EMBL" id="AJQ93178.1"/>
    </source>
</evidence>
<dbReference type="PANTHER" id="PTHR31793:SF27">
    <property type="entry name" value="NOVEL THIOESTERASE SUPERFAMILY DOMAIN AND SAPOSIN A-TYPE DOMAIN CONTAINING PROTEIN (0610012H03RIK)"/>
    <property type="match status" value="1"/>
</dbReference>
<dbReference type="HOGENOM" id="CLU_101141_2_2_6"/>
<dbReference type="InterPro" id="IPR006683">
    <property type="entry name" value="Thioestr_dom"/>
</dbReference>
<dbReference type="AlphaFoldDB" id="A0A0C5VIK5"/>
<gene>
    <name evidence="4" type="ORF">YC6258_01130</name>
</gene>
<dbReference type="InterPro" id="IPR050563">
    <property type="entry name" value="4-hydroxybenzoyl-CoA_TE"/>
</dbReference>
<dbReference type="GO" id="GO:0047617">
    <property type="term" value="F:fatty acyl-CoA hydrolase activity"/>
    <property type="evidence" value="ECO:0007669"/>
    <property type="project" value="TreeGrafter"/>
</dbReference>
<dbReference type="STRING" id="1445510.YC6258_01130"/>
<organism evidence="4 5">
    <name type="scientific">Gynuella sunshinyii YC6258</name>
    <dbReference type="NCBI Taxonomy" id="1445510"/>
    <lineage>
        <taxon>Bacteria</taxon>
        <taxon>Pseudomonadati</taxon>
        <taxon>Pseudomonadota</taxon>
        <taxon>Gammaproteobacteria</taxon>
        <taxon>Oceanospirillales</taxon>
        <taxon>Saccharospirillaceae</taxon>
        <taxon>Gynuella</taxon>
    </lineage>
</organism>
<feature type="domain" description="Thioesterase" evidence="3">
    <location>
        <begin position="22"/>
        <end position="104"/>
    </location>
</feature>
<evidence type="ECO:0000259" key="3">
    <source>
        <dbReference type="Pfam" id="PF03061"/>
    </source>
</evidence>
<dbReference type="Pfam" id="PF03061">
    <property type="entry name" value="4HBT"/>
    <property type="match status" value="1"/>
</dbReference>
<evidence type="ECO:0000256" key="2">
    <source>
        <dbReference type="ARBA" id="ARBA00022801"/>
    </source>
</evidence>
<dbReference type="Gene3D" id="3.10.129.10">
    <property type="entry name" value="Hotdog Thioesterase"/>
    <property type="match status" value="1"/>
</dbReference>
<name>A0A0C5VIK5_9GAMM</name>
<accession>A0A0C5VIK5</accession>